<keyword evidence="1" id="KW-0547">Nucleotide-binding</keyword>
<evidence type="ECO:0000256" key="4">
    <source>
        <dbReference type="ARBA" id="ARBA00022840"/>
    </source>
</evidence>
<feature type="short sequence motif" description="Q motif" evidence="6">
    <location>
        <begin position="1"/>
        <end position="29"/>
    </location>
</feature>
<dbReference type="InterPro" id="IPR014014">
    <property type="entry name" value="RNA_helicase_DEAD_Q_motif"/>
</dbReference>
<dbReference type="SMART" id="SM00487">
    <property type="entry name" value="DEXDc"/>
    <property type="match status" value="1"/>
</dbReference>
<evidence type="ECO:0000256" key="6">
    <source>
        <dbReference type="PROSITE-ProRule" id="PRU00552"/>
    </source>
</evidence>
<protein>
    <submittedName>
        <fullName evidence="11">DEAD/DEAH box helicase</fullName>
    </submittedName>
</protein>
<sequence length="416" mass="45763">MNFDTFAFHPQIHAGIRAVGYSTPTSIQMRSIPPILEGHDVLGLAQTGTGKTAAFVLPILDRLMNGPRRQLRALILSPTRELAQQTHSAIHALGQQTRLRSQTIYGGVSPIPQIRALRAGIEIAVACPGRLLDLMNQKVVSLSTVEVLVIDEADMMFDMGFLPDIRRILAALPANRQTLLFSATMPDEIRSLARDILKQPVTVEIGASRPVESVSHAIYPVEQAHKVELLKALLRQAGDGQVLVFTRTKHRASKLAEVLAREGFATASLQGNLSQSRRQEAMEGFRNGKVRVLVATDIAARGIDVSQIAYVINFDLPDTTDAYTHRIGRTGRMAHHGTAYSLVTPEDTLMVRSIERLIGRPLERRALEGFEPQPLTAPAPRREDEGASAPRRSAPPTGREPYNRRTAGKTGRSRWN</sequence>
<proteinExistence type="inferred from homology"/>
<dbReference type="PANTHER" id="PTHR47959:SF13">
    <property type="entry name" value="ATP-DEPENDENT RNA HELICASE RHLE"/>
    <property type="match status" value="1"/>
</dbReference>
<dbReference type="Pfam" id="PF00271">
    <property type="entry name" value="Helicase_C"/>
    <property type="match status" value="1"/>
</dbReference>
<evidence type="ECO:0000256" key="1">
    <source>
        <dbReference type="ARBA" id="ARBA00022741"/>
    </source>
</evidence>
<dbReference type="InterPro" id="IPR027417">
    <property type="entry name" value="P-loop_NTPase"/>
</dbReference>
<evidence type="ECO:0000259" key="8">
    <source>
        <dbReference type="PROSITE" id="PS51192"/>
    </source>
</evidence>
<dbReference type="PROSITE" id="PS51194">
    <property type="entry name" value="HELICASE_CTER"/>
    <property type="match status" value="1"/>
</dbReference>
<dbReference type="CDD" id="cd18787">
    <property type="entry name" value="SF2_C_DEAD"/>
    <property type="match status" value="1"/>
</dbReference>
<name>A0A7C4PMS1_9CHLR</name>
<evidence type="ECO:0000259" key="10">
    <source>
        <dbReference type="PROSITE" id="PS51195"/>
    </source>
</evidence>
<gene>
    <name evidence="11" type="ORF">ENT37_11140</name>
</gene>
<accession>A0A7C4PMS1</accession>
<dbReference type="GO" id="GO:0005524">
    <property type="term" value="F:ATP binding"/>
    <property type="evidence" value="ECO:0007669"/>
    <property type="project" value="UniProtKB-KW"/>
</dbReference>
<dbReference type="SMART" id="SM00490">
    <property type="entry name" value="HELICc"/>
    <property type="match status" value="1"/>
</dbReference>
<keyword evidence="4" id="KW-0067">ATP-binding</keyword>
<dbReference type="PROSITE" id="PS51195">
    <property type="entry name" value="Q_MOTIF"/>
    <property type="match status" value="1"/>
</dbReference>
<dbReference type="PROSITE" id="PS51192">
    <property type="entry name" value="HELICASE_ATP_BIND_1"/>
    <property type="match status" value="1"/>
</dbReference>
<keyword evidence="2" id="KW-0378">Hydrolase</keyword>
<evidence type="ECO:0000259" key="9">
    <source>
        <dbReference type="PROSITE" id="PS51194"/>
    </source>
</evidence>
<feature type="domain" description="Helicase ATP-binding" evidence="8">
    <location>
        <begin position="32"/>
        <end position="203"/>
    </location>
</feature>
<comment type="similarity">
    <text evidence="5">Belongs to the DEAD box helicase family.</text>
</comment>
<dbReference type="EMBL" id="DSYK01000550">
    <property type="protein sequence ID" value="HGS22409.1"/>
    <property type="molecule type" value="Genomic_DNA"/>
</dbReference>
<dbReference type="CDD" id="cd00268">
    <property type="entry name" value="DEADc"/>
    <property type="match status" value="1"/>
</dbReference>
<evidence type="ECO:0000313" key="11">
    <source>
        <dbReference type="EMBL" id="HGS22409.1"/>
    </source>
</evidence>
<comment type="caution">
    <text evidence="11">The sequence shown here is derived from an EMBL/GenBank/DDBJ whole genome shotgun (WGS) entry which is preliminary data.</text>
</comment>
<reference evidence="11" key="1">
    <citation type="journal article" date="2020" name="mSystems">
        <title>Genome- and Community-Level Interaction Insights into Carbon Utilization and Element Cycling Functions of Hydrothermarchaeota in Hydrothermal Sediment.</title>
        <authorList>
            <person name="Zhou Z."/>
            <person name="Liu Y."/>
            <person name="Xu W."/>
            <person name="Pan J."/>
            <person name="Luo Z.H."/>
            <person name="Li M."/>
        </authorList>
    </citation>
    <scope>NUCLEOTIDE SEQUENCE [LARGE SCALE GENOMIC DNA]</scope>
    <source>
        <strain evidence="11">SpSt-573</strain>
    </source>
</reference>
<dbReference type="GO" id="GO:0003724">
    <property type="term" value="F:RNA helicase activity"/>
    <property type="evidence" value="ECO:0007669"/>
    <property type="project" value="InterPro"/>
</dbReference>
<dbReference type="GO" id="GO:0016787">
    <property type="term" value="F:hydrolase activity"/>
    <property type="evidence" value="ECO:0007669"/>
    <property type="project" value="UniProtKB-KW"/>
</dbReference>
<dbReference type="GO" id="GO:0003676">
    <property type="term" value="F:nucleic acid binding"/>
    <property type="evidence" value="ECO:0007669"/>
    <property type="project" value="InterPro"/>
</dbReference>
<dbReference type="InterPro" id="IPR044742">
    <property type="entry name" value="DEAD/DEAH_RhlB"/>
</dbReference>
<organism evidence="11">
    <name type="scientific">Anaerolinea thermolimosa</name>
    <dbReference type="NCBI Taxonomy" id="229919"/>
    <lineage>
        <taxon>Bacteria</taxon>
        <taxon>Bacillati</taxon>
        <taxon>Chloroflexota</taxon>
        <taxon>Anaerolineae</taxon>
        <taxon>Anaerolineales</taxon>
        <taxon>Anaerolineaceae</taxon>
        <taxon>Anaerolinea</taxon>
    </lineage>
</organism>
<feature type="domain" description="Helicase C-terminal" evidence="9">
    <location>
        <begin position="229"/>
        <end position="373"/>
    </location>
</feature>
<dbReference type="InterPro" id="IPR011545">
    <property type="entry name" value="DEAD/DEAH_box_helicase_dom"/>
</dbReference>
<evidence type="ECO:0000256" key="7">
    <source>
        <dbReference type="SAM" id="MobiDB-lite"/>
    </source>
</evidence>
<dbReference type="InterPro" id="IPR050079">
    <property type="entry name" value="DEAD_box_RNA_helicase"/>
</dbReference>
<dbReference type="Gene3D" id="3.40.50.300">
    <property type="entry name" value="P-loop containing nucleotide triphosphate hydrolases"/>
    <property type="match status" value="2"/>
</dbReference>
<dbReference type="InterPro" id="IPR014001">
    <property type="entry name" value="Helicase_ATP-bd"/>
</dbReference>
<dbReference type="SUPFAM" id="SSF52540">
    <property type="entry name" value="P-loop containing nucleoside triphosphate hydrolases"/>
    <property type="match status" value="1"/>
</dbReference>
<dbReference type="InterPro" id="IPR001650">
    <property type="entry name" value="Helicase_C-like"/>
</dbReference>
<dbReference type="AlphaFoldDB" id="A0A7C4PMS1"/>
<evidence type="ECO:0000256" key="5">
    <source>
        <dbReference type="ARBA" id="ARBA00038437"/>
    </source>
</evidence>
<evidence type="ECO:0000256" key="3">
    <source>
        <dbReference type="ARBA" id="ARBA00022806"/>
    </source>
</evidence>
<keyword evidence="3 11" id="KW-0347">Helicase</keyword>
<dbReference type="PANTHER" id="PTHR47959">
    <property type="entry name" value="ATP-DEPENDENT RNA HELICASE RHLE-RELATED"/>
    <property type="match status" value="1"/>
</dbReference>
<feature type="domain" description="DEAD-box RNA helicase Q" evidence="10">
    <location>
        <begin position="1"/>
        <end position="29"/>
    </location>
</feature>
<dbReference type="Pfam" id="PF00270">
    <property type="entry name" value="DEAD"/>
    <property type="match status" value="1"/>
</dbReference>
<evidence type="ECO:0000256" key="2">
    <source>
        <dbReference type="ARBA" id="ARBA00022801"/>
    </source>
</evidence>
<dbReference type="GO" id="GO:0005829">
    <property type="term" value="C:cytosol"/>
    <property type="evidence" value="ECO:0007669"/>
    <property type="project" value="TreeGrafter"/>
</dbReference>
<feature type="region of interest" description="Disordered" evidence="7">
    <location>
        <begin position="368"/>
        <end position="416"/>
    </location>
</feature>